<keyword evidence="2 7" id="KW-0808">Transferase</keyword>
<evidence type="ECO:0000256" key="6">
    <source>
        <dbReference type="ARBA" id="ARBA00023315"/>
    </source>
</evidence>
<dbReference type="GeneID" id="87106935"/>
<dbReference type="RefSeq" id="WP_014730807.1">
    <property type="nucleotide sequence ID" value="NC_017934.1"/>
</dbReference>
<evidence type="ECO:0000259" key="8">
    <source>
        <dbReference type="Pfam" id="PF08503"/>
    </source>
</evidence>
<organism evidence="9 10">
    <name type="scientific">Mesotoga prima MesG1.Ag.4.2</name>
    <dbReference type="NCBI Taxonomy" id="660470"/>
    <lineage>
        <taxon>Bacteria</taxon>
        <taxon>Thermotogati</taxon>
        <taxon>Thermotogota</taxon>
        <taxon>Thermotogae</taxon>
        <taxon>Kosmotogales</taxon>
        <taxon>Kosmotogaceae</taxon>
        <taxon>Mesotoga</taxon>
    </lineage>
</organism>
<dbReference type="NCBIfam" id="TIGR03532">
    <property type="entry name" value="DapD_Ac"/>
    <property type="match status" value="1"/>
</dbReference>
<dbReference type="UniPathway" id="UPA00034">
    <property type="reaction ID" value="UER00022"/>
</dbReference>
<dbReference type="KEGG" id="mpg:Theba_1105"/>
<dbReference type="InterPro" id="IPR050179">
    <property type="entry name" value="Trans_hexapeptide_repeat"/>
</dbReference>
<proteinExistence type="inferred from homology"/>
<dbReference type="PROSITE" id="PS00101">
    <property type="entry name" value="HEXAPEP_TRANSFERASES"/>
    <property type="match status" value="1"/>
</dbReference>
<keyword evidence="1 7" id="KW-0028">Amino-acid biosynthesis</keyword>
<dbReference type="EMBL" id="CP003532">
    <property type="protein sequence ID" value="AFK06810.1"/>
    <property type="molecule type" value="Genomic_DNA"/>
</dbReference>
<dbReference type="Pfam" id="PF14602">
    <property type="entry name" value="Hexapep_2"/>
    <property type="match status" value="2"/>
</dbReference>
<sequence>MDAEMIIRMIRDAKKKTPAVCYLSGDLRGLKHENVRFVGGKDFGILFGDLKEIEAILELHSERISAHYIEVKARNSALPLADLTKYHARIEPGAIIRDLVEIGDNAVIMMGAVLNVGAVIGEATMIDMNAVIGGRAIIGANCHIGAGAVVAGVVEPPSATPVVIEDNVLVGANAVILEGVRVGDHSVIAAGAVVTKDIPPYSVAVGMPAKVVKRFDEKTASKTSLVQELREIQES</sequence>
<gene>
    <name evidence="7" type="primary">dapH</name>
    <name evidence="9" type="ORF">Theba_1105</name>
</gene>
<keyword evidence="3 7" id="KW-0677">Repeat</keyword>
<dbReference type="GO" id="GO:0047200">
    <property type="term" value="F:tetrahydrodipicolinate N-acetyltransferase activity"/>
    <property type="evidence" value="ECO:0007669"/>
    <property type="project" value="UniProtKB-UniRule"/>
</dbReference>
<evidence type="ECO:0000256" key="2">
    <source>
        <dbReference type="ARBA" id="ARBA00022679"/>
    </source>
</evidence>
<dbReference type="SUPFAM" id="SSF51161">
    <property type="entry name" value="Trimeric LpxA-like enzymes"/>
    <property type="match status" value="1"/>
</dbReference>
<evidence type="ECO:0000313" key="10">
    <source>
        <dbReference type="Proteomes" id="UP000002881"/>
    </source>
</evidence>
<dbReference type="PANTHER" id="PTHR43300:SF10">
    <property type="entry name" value="2,3,4,5-TETRAHYDROPYRIDINE-2,6-DICARBOXYLATE N-ACETYLTRANSFERASE"/>
    <property type="match status" value="1"/>
</dbReference>
<dbReference type="InterPro" id="IPR019873">
    <property type="entry name" value="DapH"/>
</dbReference>
<comment type="catalytic activity">
    <reaction evidence="7">
        <text>(S)-2,3,4,5-tetrahydrodipicolinate + acetyl-CoA + H2O = L-2-acetamido-6-oxoheptanedioate + CoA</text>
        <dbReference type="Rhea" id="RHEA:13085"/>
        <dbReference type="ChEBI" id="CHEBI:15377"/>
        <dbReference type="ChEBI" id="CHEBI:16845"/>
        <dbReference type="ChEBI" id="CHEBI:57287"/>
        <dbReference type="ChEBI" id="CHEBI:57288"/>
        <dbReference type="ChEBI" id="CHEBI:58117"/>
        <dbReference type="EC" id="2.3.1.89"/>
    </reaction>
</comment>
<dbReference type="HOGENOM" id="CLU_103751_0_0_0"/>
<dbReference type="InterPro" id="IPR013710">
    <property type="entry name" value="DapH_N"/>
</dbReference>
<keyword evidence="6 7" id="KW-0012">Acyltransferase</keyword>
<evidence type="ECO:0000256" key="7">
    <source>
        <dbReference type="HAMAP-Rule" id="MF_01691"/>
    </source>
</evidence>
<dbReference type="InterPro" id="IPR001451">
    <property type="entry name" value="Hexapep"/>
</dbReference>
<dbReference type="eggNOG" id="COG2171">
    <property type="taxonomic scope" value="Bacteria"/>
</dbReference>
<dbReference type="AlphaFoldDB" id="I2F4F7"/>
<dbReference type="GO" id="GO:0019877">
    <property type="term" value="P:diaminopimelate biosynthetic process"/>
    <property type="evidence" value="ECO:0007669"/>
    <property type="project" value="UniProtKB-UniRule"/>
</dbReference>
<evidence type="ECO:0000313" key="9">
    <source>
        <dbReference type="EMBL" id="AFK06810.1"/>
    </source>
</evidence>
<dbReference type="InterPro" id="IPR011004">
    <property type="entry name" value="Trimer_LpxA-like_sf"/>
</dbReference>
<evidence type="ECO:0000256" key="1">
    <source>
        <dbReference type="ARBA" id="ARBA00022605"/>
    </source>
</evidence>
<comment type="function">
    <text evidence="7">Catalyzes the transfer of an acetyl group from acetyl-CoA to tetrahydrodipicolinate.</text>
</comment>
<dbReference type="PANTHER" id="PTHR43300">
    <property type="entry name" value="ACETYLTRANSFERASE"/>
    <property type="match status" value="1"/>
</dbReference>
<dbReference type="Pfam" id="PF00132">
    <property type="entry name" value="Hexapep"/>
    <property type="match status" value="1"/>
</dbReference>
<accession>I2F4F7</accession>
<evidence type="ECO:0000256" key="4">
    <source>
        <dbReference type="ARBA" id="ARBA00022915"/>
    </source>
</evidence>
<dbReference type="Proteomes" id="UP000002881">
    <property type="component" value="Chromosome"/>
</dbReference>
<dbReference type="Gene3D" id="3.30.70.250">
    <property type="entry name" value="Malonyl-CoA ACP transacylase, ACP-binding"/>
    <property type="match status" value="1"/>
</dbReference>
<comment type="pathway">
    <text evidence="7">Amino-acid biosynthesis; L-lysine biosynthesis via DAP pathway; LL-2,6-diaminopimelate from (S)-tetrahydrodipicolinate (acetylase route): step 1/3.</text>
</comment>
<comment type="similarity">
    <text evidence="7">Belongs to the transferase hexapeptide repeat family. DapH subfamily.</text>
</comment>
<feature type="domain" description="2,3,4,5-tetrahydropyridine-2,6-dicarboxylate N-acetyltransferase N-terminal" evidence="8">
    <location>
        <begin position="1"/>
        <end position="83"/>
    </location>
</feature>
<dbReference type="InterPro" id="IPR018357">
    <property type="entry name" value="Hexapep_transf_CS"/>
</dbReference>
<dbReference type="HAMAP" id="MF_01691">
    <property type="entry name" value="DapH"/>
    <property type="match status" value="1"/>
</dbReference>
<keyword evidence="5 7" id="KW-0457">Lysine biosynthesis</keyword>
<name>I2F4F7_9BACT</name>
<dbReference type="GO" id="GO:0009089">
    <property type="term" value="P:lysine biosynthetic process via diaminopimelate"/>
    <property type="evidence" value="ECO:0007669"/>
    <property type="project" value="UniProtKB-UniRule"/>
</dbReference>
<dbReference type="STRING" id="660470.Theba_1105"/>
<keyword evidence="4 7" id="KW-0220">Diaminopimelate biosynthesis</keyword>
<protein>
    <recommendedName>
        <fullName evidence="7">2,3,4,5-tetrahydropyridine-2,6-dicarboxylate N-acetyltransferase</fullName>
        <ecNumber evidence="7">2.3.1.89</ecNumber>
    </recommendedName>
    <alternativeName>
        <fullName evidence="7">Tetrahydrodipicolinate N-acetyltransferase</fullName>
        <shortName evidence="7">THP acetyltransferase</shortName>
        <shortName evidence="7">Tetrahydropicolinate acetylase</shortName>
    </alternativeName>
</protein>
<reference evidence="9 10" key="1">
    <citation type="journal article" date="2012" name="Genome Biol. Evol.">
        <title>Genome Sequence of the Mesophilic Thermotogales Bacterium Mesotoga prima MesG1.Ag.4.2 Reveals the Largest Thermotogales Genome To Date.</title>
        <authorList>
            <person name="Zhaxybayeva O."/>
            <person name="Swithers K.S."/>
            <person name="Foght J."/>
            <person name="Green A.G."/>
            <person name="Bruce D."/>
            <person name="Detter C."/>
            <person name="Han S."/>
            <person name="Teshima H."/>
            <person name="Han J."/>
            <person name="Woyke T."/>
            <person name="Pitluck S."/>
            <person name="Nolan M."/>
            <person name="Ivanova N."/>
            <person name="Pati A."/>
            <person name="Land M.L."/>
            <person name="Dlutek M."/>
            <person name="Doolittle W.F."/>
            <person name="Noll K.M."/>
            <person name="Nesbo C.L."/>
        </authorList>
    </citation>
    <scope>NUCLEOTIDE SEQUENCE [LARGE SCALE GENOMIC DNA]</scope>
    <source>
        <strain evidence="10">mesG1.Ag.4.2</strain>
    </source>
</reference>
<dbReference type="Pfam" id="PF08503">
    <property type="entry name" value="DapH_N"/>
    <property type="match status" value="1"/>
</dbReference>
<keyword evidence="10" id="KW-1185">Reference proteome</keyword>
<evidence type="ECO:0000256" key="5">
    <source>
        <dbReference type="ARBA" id="ARBA00023154"/>
    </source>
</evidence>
<dbReference type="EC" id="2.3.1.89" evidence="7"/>
<dbReference type="Gene3D" id="2.160.10.10">
    <property type="entry name" value="Hexapeptide repeat proteins"/>
    <property type="match status" value="1"/>
</dbReference>
<evidence type="ECO:0000256" key="3">
    <source>
        <dbReference type="ARBA" id="ARBA00022737"/>
    </source>
</evidence>